<evidence type="ECO:0000313" key="3">
    <source>
        <dbReference type="EMBL" id="RLN47209.1"/>
    </source>
</evidence>
<sequence>MRGDSAIGCRAQVYWEGEEEWFEGVVDAYDRERGYYVKYDDGEEQWELDAGEHAMKFLSEDKVVNEAREEEADVNNDGDPENYDQEEYESDHDDVAGEDERNASSEHTSPTPEQEEVEALAVSSASAKPDHAPSTPKRPQRSVKPAAAFMRNSAAFFRDEETLREMQQGLRHEKKTLTHQVHTLTLQLSEREQLSVALKAELQQLKTSATLASVMLQHKTTPGISKGPTKPKTMAQWSERVFDKKLKNQRLAEELLMLKTTVQDKQIAVQRKQQQQDEANAKLARVPRRHLCTLVDLQVEIARLLEEKQITAERYKEELRQWELKIDCEQARAAPLETRLASLQQELRHIGSSYSCIPNTHSTGSIGTHR</sequence>
<proteinExistence type="predicted"/>
<evidence type="ECO:0008006" key="7">
    <source>
        <dbReference type="Google" id="ProtNLM"/>
    </source>
</evidence>
<gene>
    <name evidence="3" type="ORF">BBJ29_004688</name>
    <name evidence="4" type="ORF">BBP00_00003219</name>
</gene>
<feature type="coiled-coil region" evidence="1">
    <location>
        <begin position="262"/>
        <end position="332"/>
    </location>
</feature>
<keyword evidence="1" id="KW-0175">Coiled coil</keyword>
<dbReference type="AlphaFoldDB" id="A0A3F2RWI8"/>
<organism evidence="4 5">
    <name type="scientific">Phytophthora kernoviae</name>
    <dbReference type="NCBI Taxonomy" id="325452"/>
    <lineage>
        <taxon>Eukaryota</taxon>
        <taxon>Sar</taxon>
        <taxon>Stramenopiles</taxon>
        <taxon>Oomycota</taxon>
        <taxon>Peronosporomycetes</taxon>
        <taxon>Peronosporales</taxon>
        <taxon>Peronosporaceae</taxon>
        <taxon>Phytophthora</taxon>
    </lineage>
</organism>
<accession>A0A3F2RWI8</accession>
<evidence type="ECO:0000313" key="5">
    <source>
        <dbReference type="Proteomes" id="UP000277300"/>
    </source>
</evidence>
<feature type="region of interest" description="Disordered" evidence="2">
    <location>
        <begin position="61"/>
        <end position="145"/>
    </location>
</feature>
<dbReference type="EMBL" id="MBAD02002472">
    <property type="protein sequence ID" value="RLN47209.1"/>
    <property type="molecule type" value="Genomic_DNA"/>
</dbReference>
<dbReference type="Proteomes" id="UP000277300">
    <property type="component" value="Unassembled WGS sequence"/>
</dbReference>
<evidence type="ECO:0000313" key="4">
    <source>
        <dbReference type="EMBL" id="RLN64778.1"/>
    </source>
</evidence>
<comment type="caution">
    <text evidence="4">The sequence shown here is derived from an EMBL/GenBank/DDBJ whole genome shotgun (WGS) entry which is preliminary data.</text>
</comment>
<feature type="compositionally biased region" description="Basic and acidic residues" evidence="2">
    <location>
        <begin position="93"/>
        <end position="104"/>
    </location>
</feature>
<dbReference type="Proteomes" id="UP000284657">
    <property type="component" value="Unassembled WGS sequence"/>
</dbReference>
<dbReference type="OrthoDB" id="200660at2759"/>
<evidence type="ECO:0000256" key="1">
    <source>
        <dbReference type="SAM" id="Coils"/>
    </source>
</evidence>
<name>A0A3F2RWI8_9STRA</name>
<protein>
    <recommendedName>
        <fullName evidence="7">Tudor domain-containing protein</fullName>
    </recommendedName>
</protein>
<dbReference type="EMBL" id="MBDO02000065">
    <property type="protein sequence ID" value="RLN64778.1"/>
    <property type="molecule type" value="Genomic_DNA"/>
</dbReference>
<dbReference type="Gene3D" id="2.30.30.140">
    <property type="match status" value="1"/>
</dbReference>
<feature type="compositionally biased region" description="Acidic residues" evidence="2">
    <location>
        <begin position="68"/>
        <end position="92"/>
    </location>
</feature>
<evidence type="ECO:0000256" key="2">
    <source>
        <dbReference type="SAM" id="MobiDB-lite"/>
    </source>
</evidence>
<evidence type="ECO:0000313" key="6">
    <source>
        <dbReference type="Proteomes" id="UP000284657"/>
    </source>
</evidence>
<reference evidence="5 6" key="1">
    <citation type="submission" date="2018-07" db="EMBL/GenBank/DDBJ databases">
        <title>Genome sequencing of oomycete isolates from Chile give support for New Zealand origin for Phytophthora kernoviae and make available the first Nothophytophthora sp. genome.</title>
        <authorList>
            <person name="Studholme D.J."/>
            <person name="Sanfuentes E."/>
            <person name="Panda P."/>
            <person name="Hill R."/>
            <person name="Sambles C."/>
            <person name="Grant M."/>
            <person name="Williams N.M."/>
            <person name="Mcdougal R.L."/>
        </authorList>
    </citation>
    <scope>NUCLEOTIDE SEQUENCE [LARGE SCALE GENOMIC DNA]</scope>
    <source>
        <strain evidence="4">Chile6</strain>
        <strain evidence="3">Chile7</strain>
    </source>
</reference>